<keyword evidence="2" id="KW-1185">Reference proteome</keyword>
<name>A0A917I769_9HYPH</name>
<dbReference type="EMBL" id="BMES01000001">
    <property type="protein sequence ID" value="GGH18472.1"/>
    <property type="molecule type" value="Genomic_DNA"/>
</dbReference>
<dbReference type="AlphaFoldDB" id="A0A917I769"/>
<comment type="caution">
    <text evidence="1">The sequence shown here is derived from an EMBL/GenBank/DDBJ whole genome shotgun (WGS) entry which is preliminary data.</text>
</comment>
<proteinExistence type="predicted"/>
<dbReference type="InterPro" id="IPR042099">
    <property type="entry name" value="ANL_N_sf"/>
</dbReference>
<dbReference type="PANTHER" id="PTHR36932:SF1">
    <property type="entry name" value="CAPSULAR POLYSACCHARIDE BIOSYNTHESIS PROTEIN"/>
    <property type="match status" value="1"/>
</dbReference>
<gene>
    <name evidence="1" type="ORF">GCM10007036_20700</name>
</gene>
<dbReference type="RefSeq" id="WP_188517530.1">
    <property type="nucleotide sequence ID" value="NZ_BMES01000001.1"/>
</dbReference>
<dbReference type="Proteomes" id="UP000603912">
    <property type="component" value="Unassembled WGS sequence"/>
</dbReference>
<evidence type="ECO:0008006" key="3">
    <source>
        <dbReference type="Google" id="ProtNLM"/>
    </source>
</evidence>
<dbReference type="PANTHER" id="PTHR36932">
    <property type="entry name" value="CAPSULAR POLYSACCHARIDE BIOSYNTHESIS PROTEIN"/>
    <property type="match status" value="1"/>
</dbReference>
<sequence length="440" mass="47746">MLHVLRRSALFDRLARRPPVLYGRARRAIEAVEAMDAGQREDMQDRLLRRVQANARELAAYPAAETLAQLPVLEKSDMRGREAHYARRGVGAPAATGGTTGQPLRLRRSPGQIVFEQAMVDHLVALAGGVANRSVTLRGDVIKPVDETAPPFWRAVGPGRTLLSAHHLSRANYPAYAAFLERERPGVLHAYPSALDQLTRLAEEAGGGPPIGLVFTSSEQLPSGLRARVKRAFGADLLDFYGQAERVCAAWSLNDGEYWVRPDYGFVEFAAAEDGAHIVGTSLRNRAQILLRYDTGDLADLGPDTSAERLRLVRLGVAPFAGLTGRQSEYVELPDGTRIIGLNHVPRGVPGAASVQVLQVGPNRVRLHVTQAEGFCAATRAVALSNLRQKLPASVGVEWLVADAPFRLPNGKAPLFVDVRGRQIEPAQLISEPERHPAAA</sequence>
<dbReference type="InterPro" id="IPR053158">
    <property type="entry name" value="CapK_Type1_Caps_Biosynth"/>
</dbReference>
<reference evidence="1" key="2">
    <citation type="submission" date="2020-09" db="EMBL/GenBank/DDBJ databases">
        <authorList>
            <person name="Sun Q."/>
            <person name="Zhou Y."/>
        </authorList>
    </citation>
    <scope>NUCLEOTIDE SEQUENCE</scope>
    <source>
        <strain evidence="1">CGMCC 1.12214</strain>
    </source>
</reference>
<protein>
    <recommendedName>
        <fullName evidence="3">Phenylacetate-CoA ligase</fullName>
    </recommendedName>
</protein>
<accession>A0A917I769</accession>
<reference evidence="1" key="1">
    <citation type="journal article" date="2014" name="Int. J. Syst. Evol. Microbiol.">
        <title>Complete genome sequence of Corynebacterium casei LMG S-19264T (=DSM 44701T), isolated from a smear-ripened cheese.</title>
        <authorList>
            <consortium name="US DOE Joint Genome Institute (JGI-PGF)"/>
            <person name="Walter F."/>
            <person name="Albersmeier A."/>
            <person name="Kalinowski J."/>
            <person name="Ruckert C."/>
        </authorList>
    </citation>
    <scope>NUCLEOTIDE SEQUENCE</scope>
    <source>
        <strain evidence="1">CGMCC 1.12214</strain>
    </source>
</reference>
<organism evidence="1 2">
    <name type="scientific">Alsobacter metallidurans</name>
    <dbReference type="NCBI Taxonomy" id="340221"/>
    <lineage>
        <taxon>Bacteria</taxon>
        <taxon>Pseudomonadati</taxon>
        <taxon>Pseudomonadota</taxon>
        <taxon>Alphaproteobacteria</taxon>
        <taxon>Hyphomicrobiales</taxon>
        <taxon>Alsobacteraceae</taxon>
        <taxon>Alsobacter</taxon>
    </lineage>
</organism>
<dbReference type="Gene3D" id="3.40.50.12780">
    <property type="entry name" value="N-terminal domain of ligase-like"/>
    <property type="match status" value="1"/>
</dbReference>
<dbReference type="SUPFAM" id="SSF56801">
    <property type="entry name" value="Acetyl-CoA synthetase-like"/>
    <property type="match status" value="1"/>
</dbReference>
<evidence type="ECO:0000313" key="1">
    <source>
        <dbReference type="EMBL" id="GGH18472.1"/>
    </source>
</evidence>
<evidence type="ECO:0000313" key="2">
    <source>
        <dbReference type="Proteomes" id="UP000603912"/>
    </source>
</evidence>